<dbReference type="AlphaFoldDB" id="A0A2T0T1J5"/>
<organism evidence="3 4">
    <name type="scientific">Umezawaea tangerina</name>
    <dbReference type="NCBI Taxonomy" id="84725"/>
    <lineage>
        <taxon>Bacteria</taxon>
        <taxon>Bacillati</taxon>
        <taxon>Actinomycetota</taxon>
        <taxon>Actinomycetes</taxon>
        <taxon>Pseudonocardiales</taxon>
        <taxon>Pseudonocardiaceae</taxon>
        <taxon>Umezawaea</taxon>
    </lineage>
</organism>
<dbReference type="Pfam" id="PF13569">
    <property type="entry name" value="DUF4132"/>
    <property type="match status" value="1"/>
</dbReference>
<dbReference type="RefSeq" id="WP_170155979.1">
    <property type="nucleotide sequence ID" value="NZ_PVTF01000007.1"/>
</dbReference>
<name>A0A2T0T1J5_9PSEU</name>
<evidence type="ECO:0000259" key="1">
    <source>
        <dbReference type="Pfam" id="PF05406"/>
    </source>
</evidence>
<feature type="domain" description="WGR" evidence="1">
    <location>
        <begin position="10"/>
        <end position="68"/>
    </location>
</feature>
<dbReference type="InterPro" id="IPR008893">
    <property type="entry name" value="WGR_domain"/>
</dbReference>
<dbReference type="InterPro" id="IPR025406">
    <property type="entry name" value="DUF4132"/>
</dbReference>
<sequence length="1130" mass="122494">MRRWQLVGDGVAEFWEVAVDGSQVTVRCGRLGTAGSSGTMSFDSAAAASAHVEELVAGKEKEGYTSVPAFTMPAEWRRHVHVRRGGGLLGDAVVAADAVQGEREALAERLPTVEAVLADPASEPDLVAAARAHLAGEPTPLGAAVLGVLLGSEPRSADAWVLEHGLAFAACAAVETHGVELHRNDYGKVASHLRRLPLEHRFDTASVRRVRALLAVASDEEREPAMAAVRDGRVDLRATLAATYLFPDRQDWVDEAFDEIERTNLPWYRRGAAYGLLSYSCGTADRLRRVLAVDGVKGYFATRDAVCTAVDGIGPDVVPVLAALLDLDLEGDFRDLLLATLAEFPTAEAFDGLLVRLKTKRALPTVLDMARRHPVVALERFVAAKAPQVAPLLERHLRSHPDLADRVDLPEDVRAFVDRTRAAKAGVEDAPVDALPAVLVDPPWVVKDPPKPAKPVVLRGITAPDLRAVEWEPGERDAWTRQFAFPRPDEDWSARIDAYRAGELDVQQQIGLFVHGPVEELRPLVPGFDCSRWYRSASLAKVVVARFEVDAIPNALALAPALKGDQDGLLLPLVSLETARLVAQWLVKLKSTRDLCVAWLTRNPVHAARFLVPDAVGPTGAARRAAEAALRVIPDQAADVAREYGPEAAKVVADLLATEVVVPVKAPALGKWVDLDVLPPVLLRGTRQALPAAVVPTLLTLLALSGPDDGHADVRAVREACDEESLARFAWELFEVWRTNGMPPKDGWVFTALGVLGDDEVARGLVPLIRAWPGEAQHARAVTGLDVLAAIGTDTALAGLNSIAQRVKFGGIKNRARQKVDEVAAAMGLTAEELGDRLVPDLGLDDAATLVVDYGTRRFTVGFDEQLRPFVLDASGKRLKDLPKPGAKDGERAAAEHKRFAQLKKDVRTIAGDQVVRLERAMVLVRRWPAERFRTLLVGHPLLRHLVRRLVWVTEDGHSFRVAEDGTFADVRDEVFALADDAVVGVAHPVHLGDDVAAWAELFADYEILQPFVQLGRPVFRFTEAELTSRVLDRFTGVQVEVGRLFALTRGAWQRGAPMDAGIENEIIRPLPGGGTVEAALDPGIPVGTPDELGPQTLREVALFRGRRTFAELDPVTASELLAELASLTD</sequence>
<evidence type="ECO:0000313" key="3">
    <source>
        <dbReference type="EMBL" id="PRY39517.1"/>
    </source>
</evidence>
<keyword evidence="4" id="KW-1185">Reference proteome</keyword>
<accession>A0A2T0T1J5</accession>
<proteinExistence type="predicted"/>
<dbReference type="Pfam" id="PF05406">
    <property type="entry name" value="WGR"/>
    <property type="match status" value="1"/>
</dbReference>
<evidence type="ECO:0000259" key="2">
    <source>
        <dbReference type="Pfam" id="PF13569"/>
    </source>
</evidence>
<gene>
    <name evidence="3" type="ORF">CLV43_107100</name>
</gene>
<dbReference type="Gene3D" id="2.20.140.10">
    <property type="entry name" value="WGR domain"/>
    <property type="match status" value="1"/>
</dbReference>
<dbReference type="EMBL" id="PVTF01000007">
    <property type="protein sequence ID" value="PRY39517.1"/>
    <property type="molecule type" value="Genomic_DNA"/>
</dbReference>
<evidence type="ECO:0000313" key="4">
    <source>
        <dbReference type="Proteomes" id="UP000239494"/>
    </source>
</evidence>
<dbReference type="Proteomes" id="UP000239494">
    <property type="component" value="Unassembled WGS sequence"/>
</dbReference>
<feature type="domain" description="DUF4132" evidence="2">
    <location>
        <begin position="876"/>
        <end position="1050"/>
    </location>
</feature>
<comment type="caution">
    <text evidence="3">The sequence shown here is derived from an EMBL/GenBank/DDBJ whole genome shotgun (WGS) entry which is preliminary data.</text>
</comment>
<reference evidence="3 4" key="1">
    <citation type="submission" date="2018-03" db="EMBL/GenBank/DDBJ databases">
        <title>Genomic Encyclopedia of Archaeal and Bacterial Type Strains, Phase II (KMG-II): from individual species to whole genera.</title>
        <authorList>
            <person name="Goeker M."/>
        </authorList>
    </citation>
    <scope>NUCLEOTIDE SEQUENCE [LARGE SCALE GENOMIC DNA]</scope>
    <source>
        <strain evidence="3 4">DSM 44720</strain>
    </source>
</reference>
<protein>
    <submittedName>
        <fullName evidence="3">WGR domain-containing protein</fullName>
    </submittedName>
</protein>